<dbReference type="EMBL" id="MDDG01000009">
    <property type="protein sequence ID" value="OQE37842.1"/>
    <property type="molecule type" value="Genomic_DNA"/>
</dbReference>
<evidence type="ECO:0000313" key="7">
    <source>
        <dbReference type="EMBL" id="OQE37842.1"/>
    </source>
</evidence>
<dbReference type="Proteomes" id="UP000191500">
    <property type="component" value="Unassembled WGS sequence"/>
</dbReference>
<feature type="signal peptide" evidence="5">
    <location>
        <begin position="1"/>
        <end position="21"/>
    </location>
</feature>
<feature type="chain" id="PRO_5012890097" description="FAD-binding PCMH-type domain-containing protein" evidence="5">
    <location>
        <begin position="22"/>
        <end position="542"/>
    </location>
</feature>
<evidence type="ECO:0000256" key="4">
    <source>
        <dbReference type="ARBA" id="ARBA00023002"/>
    </source>
</evidence>
<dbReference type="PROSITE" id="PS51387">
    <property type="entry name" value="FAD_PCMH"/>
    <property type="match status" value="1"/>
</dbReference>
<evidence type="ECO:0000256" key="3">
    <source>
        <dbReference type="ARBA" id="ARBA00022827"/>
    </source>
</evidence>
<dbReference type="GO" id="GO:0016491">
    <property type="term" value="F:oxidoreductase activity"/>
    <property type="evidence" value="ECO:0007669"/>
    <property type="project" value="UniProtKB-KW"/>
</dbReference>
<name>A0A1V6UHA5_9EURO</name>
<keyword evidence="5" id="KW-0732">Signal</keyword>
<reference evidence="8" key="1">
    <citation type="journal article" date="2017" name="Nat. Microbiol.">
        <title>Global analysis of biosynthetic gene clusters reveals vast potential of secondary metabolite production in Penicillium species.</title>
        <authorList>
            <person name="Nielsen J.C."/>
            <person name="Grijseels S."/>
            <person name="Prigent S."/>
            <person name="Ji B."/>
            <person name="Dainat J."/>
            <person name="Nielsen K.F."/>
            <person name="Frisvad J.C."/>
            <person name="Workman M."/>
            <person name="Nielsen J."/>
        </authorList>
    </citation>
    <scope>NUCLEOTIDE SEQUENCE [LARGE SCALE GENOMIC DNA]</scope>
    <source>
        <strain evidence="8">IBT 31321</strain>
    </source>
</reference>
<dbReference type="InterPro" id="IPR006094">
    <property type="entry name" value="Oxid_FAD_bind_N"/>
</dbReference>
<dbReference type="PANTHER" id="PTHR42973">
    <property type="entry name" value="BINDING OXIDOREDUCTASE, PUTATIVE (AFU_ORTHOLOGUE AFUA_1G17690)-RELATED"/>
    <property type="match status" value="1"/>
</dbReference>
<dbReference type="AlphaFoldDB" id="A0A1V6UHA5"/>
<evidence type="ECO:0000256" key="2">
    <source>
        <dbReference type="ARBA" id="ARBA00022630"/>
    </source>
</evidence>
<keyword evidence="3" id="KW-0274">FAD</keyword>
<proteinExistence type="inferred from homology"/>
<dbReference type="GO" id="GO:0071949">
    <property type="term" value="F:FAD binding"/>
    <property type="evidence" value="ECO:0007669"/>
    <property type="project" value="InterPro"/>
</dbReference>
<keyword evidence="8" id="KW-1185">Reference proteome</keyword>
<accession>A0A1V6UHA5</accession>
<keyword evidence="2" id="KW-0285">Flavoprotein</keyword>
<dbReference type="InterPro" id="IPR036318">
    <property type="entry name" value="FAD-bd_PCMH-like_sf"/>
</dbReference>
<protein>
    <recommendedName>
        <fullName evidence="6">FAD-binding PCMH-type domain-containing protein</fullName>
    </recommendedName>
</protein>
<feature type="domain" description="FAD-binding PCMH-type" evidence="6">
    <location>
        <begin position="104"/>
        <end position="275"/>
    </location>
</feature>
<comment type="caution">
    <text evidence="7">The sequence shown here is derived from an EMBL/GenBank/DDBJ whole genome shotgun (WGS) entry which is preliminary data.</text>
</comment>
<sequence length="542" mass="58531">MHLSTLIGGLSAIGGLTLAHAAVTNPVIEPDNFNVTAALEDLGVDVSKIDALDSYTQIEARSIENAACAAACASLSFLFGSKVSAQNSDGYTAFTGSFWSVQQEEVQPRCVFRPTKNTEVSTAVLLSRLTGCEFAVRSGGHAAFTGASSAPGGISIWFKDMNAVTLNADKTVASIGPGNNWLSTYSALEPYGLAVVGGRASSIGVGGFVLGGGISYHSNLHGWSCDNVQSFEVVTASGLIITASATSFPDLYWAMRGGGSNFGIVTKYNLYTIPSPELYGGARIFLQSEFPKVVNAWINVINNATVDPNAQQYVAFLSNQGMNLATAELTYVKNDPNPEIYKQYRNISAISDNSSAKTLVEYVKYLETENPYHHREVYWPISAAVDEDFANWVVDLFFSVRPQMDKVAGSQPVLIYQAVTEPMLKNMKNYGGNPLGLADATSPVHILHVACWWDNASDDQTVYAFVNSFIEKVVAEAKARGLFNEYVYMNYAGMFQDPISGYGAANKAQLKKIAKKYDPRAVYQTLQPGYFKLEGPPVTGAF</sequence>
<comment type="similarity">
    <text evidence="1">Belongs to the oxygen-dependent FAD-linked oxidoreductase family.</text>
</comment>
<dbReference type="InterPro" id="IPR016169">
    <property type="entry name" value="FAD-bd_PCMH_sub2"/>
</dbReference>
<evidence type="ECO:0000256" key="5">
    <source>
        <dbReference type="SAM" id="SignalP"/>
    </source>
</evidence>
<dbReference type="Pfam" id="PF01565">
    <property type="entry name" value="FAD_binding_4"/>
    <property type="match status" value="1"/>
</dbReference>
<evidence type="ECO:0000313" key="8">
    <source>
        <dbReference type="Proteomes" id="UP000191500"/>
    </source>
</evidence>
<organism evidence="7 8">
    <name type="scientific">Penicillium coprophilum</name>
    <dbReference type="NCBI Taxonomy" id="36646"/>
    <lineage>
        <taxon>Eukaryota</taxon>
        <taxon>Fungi</taxon>
        <taxon>Dikarya</taxon>
        <taxon>Ascomycota</taxon>
        <taxon>Pezizomycotina</taxon>
        <taxon>Eurotiomycetes</taxon>
        <taxon>Eurotiomycetidae</taxon>
        <taxon>Eurotiales</taxon>
        <taxon>Aspergillaceae</taxon>
        <taxon>Penicillium</taxon>
    </lineage>
</organism>
<dbReference type="Gene3D" id="3.30.465.10">
    <property type="match status" value="1"/>
</dbReference>
<evidence type="ECO:0000256" key="1">
    <source>
        <dbReference type="ARBA" id="ARBA00005466"/>
    </source>
</evidence>
<dbReference type="STRING" id="36646.A0A1V6UHA5"/>
<gene>
    <name evidence="7" type="ORF">PENCOP_c009G00294</name>
</gene>
<evidence type="ECO:0000259" key="6">
    <source>
        <dbReference type="PROSITE" id="PS51387"/>
    </source>
</evidence>
<keyword evidence="4" id="KW-0560">Oxidoreductase</keyword>
<dbReference type="InterPro" id="IPR016166">
    <property type="entry name" value="FAD-bd_PCMH"/>
</dbReference>
<dbReference type="SUPFAM" id="SSF56176">
    <property type="entry name" value="FAD-binding/transporter-associated domain-like"/>
    <property type="match status" value="1"/>
</dbReference>
<dbReference type="InterPro" id="IPR050416">
    <property type="entry name" value="FAD-linked_Oxidoreductase"/>
</dbReference>
<dbReference type="PANTHER" id="PTHR42973:SF34">
    <property type="entry name" value="FAD BINDING DOMAIN PROTEIN (AFU_ORTHOLOGUE AFUA_3G02770)"/>
    <property type="match status" value="1"/>
</dbReference>